<keyword evidence="1" id="KW-1133">Transmembrane helix</keyword>
<organism evidence="2">
    <name type="scientific">marine sediment metagenome</name>
    <dbReference type="NCBI Taxonomy" id="412755"/>
    <lineage>
        <taxon>unclassified sequences</taxon>
        <taxon>metagenomes</taxon>
        <taxon>ecological metagenomes</taxon>
    </lineage>
</organism>
<sequence>CIMTALRERSIPVKKLRKAIEGNFLPGVAVLVVGAVLLWPFHTLGSDVASLQATRVQATRELGRITEGLQAVERDLADIRQLLQLILDHMLQASTEGERSNQ</sequence>
<proteinExistence type="predicted"/>
<gene>
    <name evidence="2" type="ORF">LCGC14_3139410</name>
</gene>
<evidence type="ECO:0000313" key="2">
    <source>
        <dbReference type="EMBL" id="KKK49009.1"/>
    </source>
</evidence>
<feature type="transmembrane region" description="Helical" evidence="1">
    <location>
        <begin position="24"/>
        <end position="42"/>
    </location>
</feature>
<feature type="non-terminal residue" evidence="2">
    <location>
        <position position="1"/>
    </location>
</feature>
<evidence type="ECO:0000256" key="1">
    <source>
        <dbReference type="SAM" id="Phobius"/>
    </source>
</evidence>
<keyword evidence="1" id="KW-0812">Transmembrane</keyword>
<accession>A0A0F8Y4B0</accession>
<protein>
    <submittedName>
        <fullName evidence="2">Uncharacterized protein</fullName>
    </submittedName>
</protein>
<reference evidence="2" key="1">
    <citation type="journal article" date="2015" name="Nature">
        <title>Complex archaea that bridge the gap between prokaryotes and eukaryotes.</title>
        <authorList>
            <person name="Spang A."/>
            <person name="Saw J.H."/>
            <person name="Jorgensen S.L."/>
            <person name="Zaremba-Niedzwiedzka K."/>
            <person name="Martijn J."/>
            <person name="Lind A.E."/>
            <person name="van Eijk R."/>
            <person name="Schleper C."/>
            <person name="Guy L."/>
            <person name="Ettema T.J."/>
        </authorList>
    </citation>
    <scope>NUCLEOTIDE SEQUENCE</scope>
</reference>
<dbReference type="AlphaFoldDB" id="A0A0F8Y4B0"/>
<comment type="caution">
    <text evidence="2">The sequence shown here is derived from an EMBL/GenBank/DDBJ whole genome shotgun (WGS) entry which is preliminary data.</text>
</comment>
<keyword evidence="1" id="KW-0472">Membrane</keyword>
<name>A0A0F8Y4B0_9ZZZZ</name>
<dbReference type="EMBL" id="LAZR01068772">
    <property type="protein sequence ID" value="KKK49009.1"/>
    <property type="molecule type" value="Genomic_DNA"/>
</dbReference>